<name>A0A384JA75_BOTFB</name>
<dbReference type="PROSITE" id="PS51767">
    <property type="entry name" value="PEPTIDASE_A1"/>
    <property type="match status" value="1"/>
</dbReference>
<keyword evidence="5" id="KW-0378">Hydrolase</keyword>
<keyword evidence="9" id="KW-1185">Reference proteome</keyword>
<feature type="domain" description="Peptidase A1" evidence="7">
    <location>
        <begin position="41"/>
        <end position="389"/>
    </location>
</feature>
<keyword evidence="6" id="KW-0732">Signal</keyword>
<dbReference type="EMBL" id="CP009806">
    <property type="protein sequence ID" value="ATZ47453.1"/>
    <property type="molecule type" value="Genomic_DNA"/>
</dbReference>
<evidence type="ECO:0000256" key="1">
    <source>
        <dbReference type="ARBA" id="ARBA00007447"/>
    </source>
</evidence>
<evidence type="ECO:0000256" key="4">
    <source>
        <dbReference type="PIRSR" id="PIRSR601461-2"/>
    </source>
</evidence>
<dbReference type="VEuPathDB" id="FungiDB:Bcin02g07310"/>
<dbReference type="InterPro" id="IPR001461">
    <property type="entry name" value="Aspartic_peptidase_A1"/>
</dbReference>
<dbReference type="RefSeq" id="XP_001548014.2">
    <property type="nucleotide sequence ID" value="XM_001547964.2"/>
</dbReference>
<dbReference type="GO" id="GO:0006508">
    <property type="term" value="P:proteolysis"/>
    <property type="evidence" value="ECO:0007669"/>
    <property type="project" value="UniProtKB-KW"/>
</dbReference>
<comment type="similarity">
    <text evidence="1 5">Belongs to the peptidase A1 family.</text>
</comment>
<dbReference type="InterPro" id="IPR033121">
    <property type="entry name" value="PEPTIDASE_A1"/>
</dbReference>
<dbReference type="GO" id="GO:0004190">
    <property type="term" value="F:aspartic-type endopeptidase activity"/>
    <property type="evidence" value="ECO:0007669"/>
    <property type="project" value="UniProtKB-KW"/>
</dbReference>
<keyword evidence="2 5" id="KW-0064">Aspartyl protease</keyword>
<feature type="disulfide bond" evidence="4">
    <location>
        <begin position="305"/>
        <end position="351"/>
    </location>
</feature>
<protein>
    <submittedName>
        <fullName evidence="8">Bcap6</fullName>
    </submittedName>
</protein>
<reference evidence="8 9" key="2">
    <citation type="journal article" date="2012" name="Eukaryot. Cell">
        <title>Genome update of Botrytis cinerea strains B05.10 and T4.</title>
        <authorList>
            <person name="Staats M."/>
            <person name="van Kan J.A."/>
        </authorList>
    </citation>
    <scope>NUCLEOTIDE SEQUENCE [LARGE SCALE GENOMIC DNA]</scope>
    <source>
        <strain evidence="8 9">B05.10</strain>
    </source>
</reference>
<dbReference type="GeneID" id="5428483"/>
<feature type="chain" id="PRO_5016773196" evidence="6">
    <location>
        <begin position="23"/>
        <end position="435"/>
    </location>
</feature>
<dbReference type="OrthoDB" id="771136at2759"/>
<evidence type="ECO:0000256" key="3">
    <source>
        <dbReference type="PIRSR" id="PIRSR601461-1"/>
    </source>
</evidence>
<reference evidence="8 9" key="1">
    <citation type="journal article" date="2011" name="PLoS Genet.">
        <title>Genomic analysis of the necrotrophic fungal pathogens Sclerotinia sclerotiorum and Botrytis cinerea.</title>
        <authorList>
            <person name="Amselem J."/>
            <person name="Cuomo C.A."/>
            <person name="van Kan J.A."/>
            <person name="Viaud M."/>
            <person name="Benito E.P."/>
            <person name="Couloux A."/>
            <person name="Coutinho P.M."/>
            <person name="de Vries R.P."/>
            <person name="Dyer P.S."/>
            <person name="Fillinger S."/>
            <person name="Fournier E."/>
            <person name="Gout L."/>
            <person name="Hahn M."/>
            <person name="Kohn L."/>
            <person name="Lapalu N."/>
            <person name="Plummer K.M."/>
            <person name="Pradier J.M."/>
            <person name="Quevillon E."/>
            <person name="Sharon A."/>
            <person name="Simon A."/>
            <person name="ten Have A."/>
            <person name="Tudzynski B."/>
            <person name="Tudzynski P."/>
            <person name="Wincker P."/>
            <person name="Andrew M."/>
            <person name="Anthouard V."/>
            <person name="Beever R.E."/>
            <person name="Beffa R."/>
            <person name="Benoit I."/>
            <person name="Bouzid O."/>
            <person name="Brault B."/>
            <person name="Chen Z."/>
            <person name="Choquer M."/>
            <person name="Collemare J."/>
            <person name="Cotton P."/>
            <person name="Danchin E.G."/>
            <person name="Da Silva C."/>
            <person name="Gautier A."/>
            <person name="Giraud C."/>
            <person name="Giraud T."/>
            <person name="Gonzalez C."/>
            <person name="Grossetete S."/>
            <person name="Guldener U."/>
            <person name="Henrissat B."/>
            <person name="Howlett B.J."/>
            <person name="Kodira C."/>
            <person name="Kretschmer M."/>
            <person name="Lappartient A."/>
            <person name="Leroch M."/>
            <person name="Levis C."/>
            <person name="Mauceli E."/>
            <person name="Neuveglise C."/>
            <person name="Oeser B."/>
            <person name="Pearson M."/>
            <person name="Poulain J."/>
            <person name="Poussereau N."/>
            <person name="Quesneville H."/>
            <person name="Rascle C."/>
            <person name="Schumacher J."/>
            <person name="Segurens B."/>
            <person name="Sexton A."/>
            <person name="Silva E."/>
            <person name="Sirven C."/>
            <person name="Soanes D.M."/>
            <person name="Talbot N.J."/>
            <person name="Templeton M."/>
            <person name="Yandava C."/>
            <person name="Yarden O."/>
            <person name="Zeng Q."/>
            <person name="Rollins J.A."/>
            <person name="Lebrun M.H."/>
            <person name="Dickman M."/>
        </authorList>
    </citation>
    <scope>NUCLEOTIDE SEQUENCE [LARGE SCALE GENOMIC DNA]</scope>
    <source>
        <strain evidence="8 9">B05.10</strain>
    </source>
</reference>
<reference evidence="8 9" key="3">
    <citation type="journal article" date="2017" name="Mol. Plant Pathol.">
        <title>A gapless genome sequence of the fungus Botrytis cinerea.</title>
        <authorList>
            <person name="Van Kan J.A."/>
            <person name="Stassen J.H."/>
            <person name="Mosbach A."/>
            <person name="Van Der Lee T.A."/>
            <person name="Faino L."/>
            <person name="Farmer A.D."/>
            <person name="Papasotiriou D.G."/>
            <person name="Zhou S."/>
            <person name="Seidl M.F."/>
            <person name="Cottam E."/>
            <person name="Edel D."/>
            <person name="Hahn M."/>
            <person name="Schwartz D.C."/>
            <person name="Dietrich R.A."/>
            <person name="Widdison S."/>
            <person name="Scalliet G."/>
        </authorList>
    </citation>
    <scope>NUCLEOTIDE SEQUENCE [LARGE SCALE GENOMIC DNA]</scope>
    <source>
        <strain evidence="8 9">B05.10</strain>
    </source>
</reference>
<keyword evidence="4" id="KW-1015">Disulfide bond</keyword>
<dbReference type="AlphaFoldDB" id="A0A384JA75"/>
<evidence type="ECO:0000256" key="6">
    <source>
        <dbReference type="SAM" id="SignalP"/>
    </source>
</evidence>
<proteinExistence type="inferred from homology"/>
<dbReference type="Pfam" id="PF00026">
    <property type="entry name" value="Asp"/>
    <property type="match status" value="1"/>
</dbReference>
<feature type="active site" evidence="3">
    <location>
        <position position="271"/>
    </location>
</feature>
<organism evidence="8 9">
    <name type="scientific">Botryotinia fuckeliana (strain B05.10)</name>
    <name type="common">Noble rot fungus</name>
    <name type="synonym">Botrytis cinerea</name>
    <dbReference type="NCBI Taxonomy" id="332648"/>
    <lineage>
        <taxon>Eukaryota</taxon>
        <taxon>Fungi</taxon>
        <taxon>Dikarya</taxon>
        <taxon>Ascomycota</taxon>
        <taxon>Pezizomycotina</taxon>
        <taxon>Leotiomycetes</taxon>
        <taxon>Helotiales</taxon>
        <taxon>Sclerotiniaceae</taxon>
        <taxon>Botrytis</taxon>
    </lineage>
</organism>
<feature type="signal peptide" evidence="6">
    <location>
        <begin position="1"/>
        <end position="22"/>
    </location>
</feature>
<evidence type="ECO:0000313" key="8">
    <source>
        <dbReference type="EMBL" id="ATZ47453.1"/>
    </source>
</evidence>
<dbReference type="InterPro" id="IPR001969">
    <property type="entry name" value="Aspartic_peptidase_AS"/>
</dbReference>
<evidence type="ECO:0000259" key="7">
    <source>
        <dbReference type="PROSITE" id="PS51767"/>
    </source>
</evidence>
<evidence type="ECO:0000256" key="5">
    <source>
        <dbReference type="RuleBase" id="RU000454"/>
    </source>
</evidence>
<dbReference type="SUPFAM" id="SSF50630">
    <property type="entry name" value="Acid proteases"/>
    <property type="match status" value="1"/>
</dbReference>
<dbReference type="Proteomes" id="UP000001798">
    <property type="component" value="Chromosome 2"/>
</dbReference>
<feature type="active site" evidence="3">
    <location>
        <position position="59"/>
    </location>
</feature>
<gene>
    <name evidence="8" type="primary">Bcap6</name>
    <name evidence="8" type="ORF">BCIN_02g07310</name>
</gene>
<dbReference type="InterPro" id="IPR021109">
    <property type="entry name" value="Peptidase_aspartic_dom_sf"/>
</dbReference>
<dbReference type="Gene3D" id="2.40.70.10">
    <property type="entry name" value="Acid Proteases"/>
    <property type="match status" value="2"/>
</dbReference>
<dbReference type="PRINTS" id="PR00792">
    <property type="entry name" value="PEPSIN"/>
</dbReference>
<dbReference type="PROSITE" id="PS00141">
    <property type="entry name" value="ASP_PROTEASE"/>
    <property type="match status" value="1"/>
</dbReference>
<evidence type="ECO:0000256" key="2">
    <source>
        <dbReference type="ARBA" id="ARBA00022750"/>
    </source>
</evidence>
<dbReference type="PANTHER" id="PTHR47966:SF65">
    <property type="entry name" value="ASPARTIC-TYPE ENDOPEPTIDASE"/>
    <property type="match status" value="1"/>
</dbReference>
<keyword evidence="5" id="KW-0645">Protease</keyword>
<evidence type="ECO:0000313" key="9">
    <source>
        <dbReference type="Proteomes" id="UP000001798"/>
    </source>
</evidence>
<accession>A0A384JA75</accession>
<dbReference type="PANTHER" id="PTHR47966">
    <property type="entry name" value="BETA-SITE APP-CLEAVING ENZYME, ISOFORM A-RELATED"/>
    <property type="match status" value="1"/>
</dbReference>
<sequence>MRTNFASALLVGGITFPYLSCAQKFVQVPIVRVSNGDAFVAAVNVGVGNPPQNMTAILDTGSSDFWVPASGSKLCADPKNQCVASDKKFSTGSFASNSSTTFVAGTPNFFADYTGGVDVNGTFMQDTIRLGTSELKNNTMGLSTQGFLPTALFPVMGIGFAAQEFSATEQNPTPYENIPLSMKSAGLTNTAAYGIYLNDFRSAEGSIIFGGMDTAKFTGNMTMFPILENNNGQATDFVISTTSLAITGGANGKRVTTNIALPGKQTPVLLDTGNPSIDVPLSAVNAIGTALNANPGADGSMQVTCDTANKGLSMAFGFMDTTIQVPIAMMLTPATNKDGTQAKDNNGNTLCIVPVNPTANEDDLLSYGAPFFSAAYAVMDLQNKKIGLAQAKVNATESNIQEITAQGGNSSAAVNAEIVPRSWKSRRNMHRASLV</sequence>
<dbReference type="KEGG" id="bfu:BCIN_02g07310"/>